<protein>
    <submittedName>
        <fullName evidence="2">Uncharacterized protein</fullName>
    </submittedName>
</protein>
<keyword evidence="1" id="KW-1133">Transmembrane helix</keyword>
<keyword evidence="1" id="KW-0812">Transmembrane</keyword>
<accession>A0A193BRW7</accession>
<sequence>MPDPWGPRWGFLLLYLLLFVIHWAFRDWDDTATIGAIVGFVAMLVLVFVPGLPRWIHGDLPGEVSAPRFGQWWTALRLTIRRRKGVMDVVLGPWARVTATSAPEADPVRGWAVLDGHPAKFVIEDCPDELAESLRGSRRMWVVGDAHYGDVLVCAAGGREFTTAAFRFR</sequence>
<dbReference type="Proteomes" id="UP000093695">
    <property type="component" value="Chromosome"/>
</dbReference>
<proteinExistence type="predicted"/>
<keyword evidence="3" id="KW-1185">Reference proteome</keyword>
<dbReference type="EMBL" id="CP016174">
    <property type="protein sequence ID" value="ANN14942.1"/>
    <property type="molecule type" value="Genomic_DNA"/>
</dbReference>
<dbReference type="KEGG" id="aori:SD37_04230"/>
<dbReference type="RefSeq" id="WP_044853912.1">
    <property type="nucleotide sequence ID" value="NZ_CP016174.1"/>
</dbReference>
<feature type="transmembrane region" description="Helical" evidence="1">
    <location>
        <begin position="9"/>
        <end position="25"/>
    </location>
</feature>
<keyword evidence="1" id="KW-0472">Membrane</keyword>
<evidence type="ECO:0000313" key="2">
    <source>
        <dbReference type="EMBL" id="ANN14942.1"/>
    </source>
</evidence>
<reference evidence="2 3" key="1">
    <citation type="journal article" date="2015" name="Genome Announc.">
        <title>Draft Genome Sequence of Norvancomycin-Producing Strain Amycolatopsis orientalis CPCC200066.</title>
        <authorList>
            <person name="Lei X."/>
            <person name="Yuan F."/>
            <person name="Shi Y."/>
            <person name="Li X."/>
            <person name="Wang L."/>
            <person name="Hong B."/>
        </authorList>
    </citation>
    <scope>NUCLEOTIDE SEQUENCE [LARGE SCALE GENOMIC DNA]</scope>
    <source>
        <strain evidence="2 3">B-37</strain>
    </source>
</reference>
<gene>
    <name evidence="2" type="ORF">SD37_04230</name>
</gene>
<dbReference type="STRING" id="31958.SD37_04230"/>
<name>A0A193BRW7_AMYOR</name>
<feature type="transmembrane region" description="Helical" evidence="1">
    <location>
        <begin position="31"/>
        <end position="49"/>
    </location>
</feature>
<organism evidence="2 3">
    <name type="scientific">Amycolatopsis orientalis</name>
    <name type="common">Nocardia orientalis</name>
    <dbReference type="NCBI Taxonomy" id="31958"/>
    <lineage>
        <taxon>Bacteria</taxon>
        <taxon>Bacillati</taxon>
        <taxon>Actinomycetota</taxon>
        <taxon>Actinomycetes</taxon>
        <taxon>Pseudonocardiales</taxon>
        <taxon>Pseudonocardiaceae</taxon>
        <taxon>Amycolatopsis</taxon>
    </lineage>
</organism>
<evidence type="ECO:0000256" key="1">
    <source>
        <dbReference type="SAM" id="Phobius"/>
    </source>
</evidence>
<evidence type="ECO:0000313" key="3">
    <source>
        <dbReference type="Proteomes" id="UP000093695"/>
    </source>
</evidence>
<dbReference type="AlphaFoldDB" id="A0A193BRW7"/>